<dbReference type="Pfam" id="PF03575">
    <property type="entry name" value="Peptidase_S51"/>
    <property type="match status" value="1"/>
</dbReference>
<comment type="similarity">
    <text evidence="1">Belongs to the peptidase S51 family.</text>
</comment>
<evidence type="ECO:0000256" key="3">
    <source>
        <dbReference type="ARBA" id="ARBA00022801"/>
    </source>
</evidence>
<sequence length="215" mass="24559">MTQRKLVLLSDLYFDSNEELNERIQSLFQQKQQPSIGYIPSSSDPQRIYFEHVRRYYRQFGIKDVQYYDLDTEYEEDRINSLFRCDAIHLSGGNTFYFLSLLQKRNMLERLRSYVNSGGILIGVSAGSILMTPSIRLAGFGEDADENYIDLTDLGALGLVNFEFAPHWDGSQVMLQSFHEYIQLHQTKVYACPDGGAVIVENESLELFGGAVPAQ</sequence>
<dbReference type="Gene3D" id="3.40.50.880">
    <property type="match status" value="1"/>
</dbReference>
<evidence type="ECO:0000313" key="5">
    <source>
        <dbReference type="EMBL" id="GGH54706.1"/>
    </source>
</evidence>
<dbReference type="Proteomes" id="UP000652153">
    <property type="component" value="Unassembled WGS sequence"/>
</dbReference>
<evidence type="ECO:0000313" key="6">
    <source>
        <dbReference type="Proteomes" id="UP000652153"/>
    </source>
</evidence>
<dbReference type="RefSeq" id="WP_188592526.1">
    <property type="nucleotide sequence ID" value="NZ_BMFU01000003.1"/>
</dbReference>
<evidence type="ECO:0000256" key="2">
    <source>
        <dbReference type="ARBA" id="ARBA00022670"/>
    </source>
</evidence>
<keyword evidence="6" id="KW-1185">Reference proteome</keyword>
<dbReference type="SUPFAM" id="SSF52317">
    <property type="entry name" value="Class I glutamine amidotransferase-like"/>
    <property type="match status" value="1"/>
</dbReference>
<accession>A0ABQ1ZB17</accession>
<keyword evidence="2" id="KW-0645">Protease</keyword>
<dbReference type="PANTHER" id="PTHR20842:SF0">
    <property type="entry name" value="ALPHA-ASPARTYL DIPEPTIDASE"/>
    <property type="match status" value="1"/>
</dbReference>
<keyword evidence="3" id="KW-0378">Hydrolase</keyword>
<name>A0ABQ1ZB17_9BACL</name>
<evidence type="ECO:0000256" key="4">
    <source>
        <dbReference type="ARBA" id="ARBA00022825"/>
    </source>
</evidence>
<reference evidence="6" key="1">
    <citation type="journal article" date="2019" name="Int. J. Syst. Evol. Microbiol.">
        <title>The Global Catalogue of Microorganisms (GCM) 10K type strain sequencing project: providing services to taxonomists for standard genome sequencing and annotation.</title>
        <authorList>
            <consortium name="The Broad Institute Genomics Platform"/>
            <consortium name="The Broad Institute Genome Sequencing Center for Infectious Disease"/>
            <person name="Wu L."/>
            <person name="Ma J."/>
        </authorList>
    </citation>
    <scope>NUCLEOTIDE SEQUENCE [LARGE SCALE GENOMIC DNA]</scope>
    <source>
        <strain evidence="6">CGMCC 1.12770</strain>
    </source>
</reference>
<dbReference type="InterPro" id="IPR005320">
    <property type="entry name" value="Peptidase_S51"/>
</dbReference>
<gene>
    <name evidence="5" type="ORF">GCM10008014_23660</name>
</gene>
<dbReference type="PANTHER" id="PTHR20842">
    <property type="entry name" value="PROTEASE S51 ALPHA-ASPARTYL DIPEPTIDASE"/>
    <property type="match status" value="1"/>
</dbReference>
<dbReference type="InterPro" id="IPR029062">
    <property type="entry name" value="Class_I_gatase-like"/>
</dbReference>
<comment type="caution">
    <text evidence="5">The sequence shown here is derived from an EMBL/GenBank/DDBJ whole genome shotgun (WGS) entry which is preliminary data.</text>
</comment>
<keyword evidence="4" id="KW-0720">Serine protease</keyword>
<proteinExistence type="inferred from homology"/>
<dbReference type="EMBL" id="BMFU01000003">
    <property type="protein sequence ID" value="GGH54706.1"/>
    <property type="molecule type" value="Genomic_DNA"/>
</dbReference>
<protein>
    <submittedName>
        <fullName evidence="5">Peptidase S51</fullName>
    </submittedName>
</protein>
<evidence type="ECO:0000256" key="1">
    <source>
        <dbReference type="ARBA" id="ARBA00006534"/>
    </source>
</evidence>
<organism evidence="5 6">
    <name type="scientific">Paenibacillus silvae</name>
    <dbReference type="NCBI Taxonomy" id="1325358"/>
    <lineage>
        <taxon>Bacteria</taxon>
        <taxon>Bacillati</taxon>
        <taxon>Bacillota</taxon>
        <taxon>Bacilli</taxon>
        <taxon>Bacillales</taxon>
        <taxon>Paenibacillaceae</taxon>
        <taxon>Paenibacillus</taxon>
    </lineage>
</organism>